<keyword evidence="7" id="KW-0206">Cytoskeleton</keyword>
<evidence type="ECO:0000256" key="11">
    <source>
        <dbReference type="SAM" id="MobiDB-lite"/>
    </source>
</evidence>
<evidence type="ECO:0000256" key="5">
    <source>
        <dbReference type="ARBA" id="ARBA00022701"/>
    </source>
</evidence>
<evidence type="ECO:0000256" key="9">
    <source>
        <dbReference type="ARBA" id="ARBA00060413"/>
    </source>
</evidence>
<feature type="compositionally biased region" description="Low complexity" evidence="11">
    <location>
        <begin position="195"/>
        <end position="206"/>
    </location>
</feature>
<evidence type="ECO:0000256" key="2">
    <source>
        <dbReference type="ARBA" id="ARBA00010729"/>
    </source>
</evidence>
<dbReference type="Pfam" id="PF03271">
    <property type="entry name" value="EB1"/>
    <property type="match status" value="1"/>
</dbReference>
<dbReference type="InterPro" id="IPR001715">
    <property type="entry name" value="CH_dom"/>
</dbReference>
<dbReference type="GO" id="GO:0009652">
    <property type="term" value="P:thigmotropism"/>
    <property type="evidence" value="ECO:0007669"/>
    <property type="project" value="UniProtKB-ARBA"/>
</dbReference>
<keyword evidence="3" id="KW-0963">Cytoplasm</keyword>
<dbReference type="Gene3D" id="1.10.418.10">
    <property type="entry name" value="Calponin-like domain"/>
    <property type="match status" value="1"/>
</dbReference>
<feature type="domain" description="Calponin-homology (CH)" evidence="12">
    <location>
        <begin position="54"/>
        <end position="156"/>
    </location>
</feature>
<feature type="domain" description="EB1 C-terminal" evidence="13">
    <location>
        <begin position="257"/>
        <end position="327"/>
    </location>
</feature>
<dbReference type="GO" id="GO:0008017">
    <property type="term" value="F:microtubule binding"/>
    <property type="evidence" value="ECO:0007669"/>
    <property type="project" value="InterPro"/>
</dbReference>
<dbReference type="PANTHER" id="PTHR10623">
    <property type="entry name" value="MICROTUBULE-ASSOCIATED PROTEIN RP/EB FAMILY MEMBER"/>
    <property type="match status" value="1"/>
</dbReference>
<dbReference type="Proteomes" id="UP000886520">
    <property type="component" value="Chromosome 15"/>
</dbReference>
<dbReference type="FunFam" id="1.10.418.10:FF:000028">
    <property type="entry name" value="RP/EB family microtubule-associated protein"/>
    <property type="match status" value="1"/>
</dbReference>
<evidence type="ECO:0000256" key="4">
    <source>
        <dbReference type="ARBA" id="ARBA00022618"/>
    </source>
</evidence>
<dbReference type="SUPFAM" id="SSF140612">
    <property type="entry name" value="EB1 dimerisation domain-like"/>
    <property type="match status" value="1"/>
</dbReference>
<dbReference type="InterPro" id="IPR027328">
    <property type="entry name" value="MAPRE"/>
</dbReference>
<gene>
    <name evidence="14" type="ORF">GOP47_0015430</name>
</gene>
<keyword evidence="6" id="KW-0498">Mitosis</keyword>
<dbReference type="PROSITE" id="PS50021">
    <property type="entry name" value="CH"/>
    <property type="match status" value="1"/>
</dbReference>
<protein>
    <submittedName>
        <fullName evidence="14">Uncharacterized protein</fullName>
    </submittedName>
</protein>
<keyword evidence="15" id="KW-1185">Reference proteome</keyword>
<evidence type="ECO:0000259" key="13">
    <source>
        <dbReference type="PROSITE" id="PS51230"/>
    </source>
</evidence>
<dbReference type="SUPFAM" id="SSF47576">
    <property type="entry name" value="Calponin-homology domain, CH-domain"/>
    <property type="match status" value="1"/>
</dbReference>
<comment type="similarity">
    <text evidence="2">Belongs to the MAPRE family.</text>
</comment>
<evidence type="ECO:0000256" key="10">
    <source>
        <dbReference type="PROSITE-ProRule" id="PRU00576"/>
    </source>
</evidence>
<dbReference type="Gene3D" id="1.20.5.1430">
    <property type="match status" value="1"/>
</dbReference>
<evidence type="ECO:0000256" key="8">
    <source>
        <dbReference type="ARBA" id="ARBA00023306"/>
    </source>
</evidence>
<keyword evidence="4" id="KW-0132">Cell division</keyword>
<comment type="subcellular location">
    <subcellularLocation>
        <location evidence="9">Cytoplasm</location>
        <location evidence="9">Cytoskeleton</location>
        <location evidence="9">Phragmoplast</location>
    </subcellularLocation>
    <subcellularLocation>
        <location evidence="1">Cytoplasm</location>
        <location evidence="1">Cytoskeleton</location>
        <location evidence="1">Spindle</location>
    </subcellularLocation>
</comment>
<accession>A0A9D4ZBN1</accession>
<name>A0A9D4ZBN1_ADICA</name>
<dbReference type="GO" id="GO:0009524">
    <property type="term" value="C:phragmoplast"/>
    <property type="evidence" value="ECO:0007669"/>
    <property type="project" value="UniProtKB-SubCell"/>
</dbReference>
<organism evidence="14 15">
    <name type="scientific">Adiantum capillus-veneris</name>
    <name type="common">Maidenhair fern</name>
    <dbReference type="NCBI Taxonomy" id="13818"/>
    <lineage>
        <taxon>Eukaryota</taxon>
        <taxon>Viridiplantae</taxon>
        <taxon>Streptophyta</taxon>
        <taxon>Embryophyta</taxon>
        <taxon>Tracheophyta</taxon>
        <taxon>Polypodiopsida</taxon>
        <taxon>Polypodiidae</taxon>
        <taxon>Polypodiales</taxon>
        <taxon>Pteridineae</taxon>
        <taxon>Pteridaceae</taxon>
        <taxon>Vittarioideae</taxon>
        <taxon>Adiantum</taxon>
    </lineage>
</organism>
<dbReference type="Pfam" id="PF00307">
    <property type="entry name" value="CH"/>
    <property type="match status" value="1"/>
</dbReference>
<dbReference type="PROSITE" id="PS51230">
    <property type="entry name" value="EB1_C"/>
    <property type="match status" value="1"/>
</dbReference>
<evidence type="ECO:0000256" key="1">
    <source>
        <dbReference type="ARBA" id="ARBA00004186"/>
    </source>
</evidence>
<comment type="caution">
    <text evidence="14">The sequence shown here is derived from an EMBL/GenBank/DDBJ whole genome shotgun (WGS) entry which is preliminary data.</text>
</comment>
<dbReference type="InterPro" id="IPR004953">
    <property type="entry name" value="EB1_C"/>
</dbReference>
<dbReference type="InterPro" id="IPR036133">
    <property type="entry name" value="EB1_C_sf"/>
</dbReference>
<dbReference type="GO" id="GO:0005874">
    <property type="term" value="C:microtubule"/>
    <property type="evidence" value="ECO:0007669"/>
    <property type="project" value="UniProtKB-KW"/>
</dbReference>
<reference evidence="14" key="1">
    <citation type="submission" date="2021-01" db="EMBL/GenBank/DDBJ databases">
        <title>Adiantum capillus-veneris genome.</title>
        <authorList>
            <person name="Fang Y."/>
            <person name="Liao Q."/>
        </authorList>
    </citation>
    <scope>NUCLEOTIDE SEQUENCE</scope>
    <source>
        <strain evidence="14">H3</strain>
        <tissue evidence="14">Leaf</tissue>
    </source>
</reference>
<evidence type="ECO:0000313" key="14">
    <source>
        <dbReference type="EMBL" id="KAI5069129.1"/>
    </source>
</evidence>
<dbReference type="GO" id="GO:0051301">
    <property type="term" value="P:cell division"/>
    <property type="evidence" value="ECO:0007669"/>
    <property type="project" value="UniProtKB-KW"/>
</dbReference>
<dbReference type="EMBL" id="JABFUD020000015">
    <property type="protein sequence ID" value="KAI5069129.1"/>
    <property type="molecule type" value="Genomic_DNA"/>
</dbReference>
<sequence length="402" mass="43995">MHTEFTIGCQPVASLFVATSHRNLKSLQSRGCFSELSFGNMAAANIGMMDGAYFVGRNEILSWINSTLQLNLSKVEDAAAGAVQCQLIDATHPGVVPMHKVNFEAKTEYDKIQNYKVLQDVFTKLRLEKHIEVNKLVKGRPLDNLEFLQWLKRYCDSVNGGVYDSYNPLDRRELCKGGKEAIRRGITGSGAHQPSSSGKGASGISKLTSLPSMRRTDAVSNTANGTATSPSSIRRVEEATRGPISTGNKLTKQLSFSTWSSSSQMQVLNEQVASLKLTVDNLEKERDFYFGKLRDIEILCQSPELENLPVVMAVQKILYAVDNSPQVVEEAHALVTDREGGNAQEEDVLDVGESYRPHSLEEADMVVASHLSSQQQQRGVFGGSVINGDMLQTSSSMSVLAA</sequence>
<dbReference type="GO" id="GO:0005819">
    <property type="term" value="C:spindle"/>
    <property type="evidence" value="ECO:0007669"/>
    <property type="project" value="UniProtKB-SubCell"/>
</dbReference>
<feature type="compositionally biased region" description="Polar residues" evidence="11">
    <location>
        <begin position="218"/>
        <end position="232"/>
    </location>
</feature>
<dbReference type="AlphaFoldDB" id="A0A9D4ZBN1"/>
<evidence type="ECO:0000256" key="6">
    <source>
        <dbReference type="ARBA" id="ARBA00022776"/>
    </source>
</evidence>
<evidence type="ECO:0000256" key="7">
    <source>
        <dbReference type="ARBA" id="ARBA00023212"/>
    </source>
</evidence>
<proteinExistence type="inferred from homology"/>
<dbReference type="InterPro" id="IPR036872">
    <property type="entry name" value="CH_dom_sf"/>
</dbReference>
<keyword evidence="8" id="KW-0131">Cell cycle</keyword>
<keyword evidence="5 10" id="KW-0493">Microtubule</keyword>
<evidence type="ECO:0000313" key="15">
    <source>
        <dbReference type="Proteomes" id="UP000886520"/>
    </source>
</evidence>
<evidence type="ECO:0000256" key="3">
    <source>
        <dbReference type="ARBA" id="ARBA00022490"/>
    </source>
</evidence>
<feature type="region of interest" description="Disordered" evidence="11">
    <location>
        <begin position="185"/>
        <end position="247"/>
    </location>
</feature>
<dbReference type="OrthoDB" id="2119228at2759"/>
<evidence type="ECO:0000259" key="12">
    <source>
        <dbReference type="PROSITE" id="PS50021"/>
    </source>
</evidence>